<evidence type="ECO:0000313" key="2">
    <source>
        <dbReference type="EMBL" id="CAD5243937.1"/>
    </source>
</evidence>
<sequence>MMLVSITFDVEHDCPPYLTTTRGMEEGLPKLLDLMAEKKVRATFFFTAEMARRFPELVKRVIDEGHELGSHNYNHERLDRLSRAEGERAIVKSLKVLREFGEVVSFRAPNLQFPDYYYDILEMNDILVDSSKATYKGYREGVRFFGDVLEVPASTTSSVIRLPWRIQRIIHPRLKEPRVYFAHPWEFVPMQREKIRWDCRFNTGDRAVELLGMLIDHYRRQGAEFLTMRDYYNEYQKLKRE</sequence>
<dbReference type="SUPFAM" id="SSF88713">
    <property type="entry name" value="Glycoside hydrolase/deacetylase"/>
    <property type="match status" value="1"/>
</dbReference>
<dbReference type="Gene3D" id="3.20.20.370">
    <property type="entry name" value="Glycoside hydrolase/deacetylase"/>
    <property type="match status" value="1"/>
</dbReference>
<evidence type="ECO:0000259" key="1">
    <source>
        <dbReference type="PROSITE" id="PS51677"/>
    </source>
</evidence>
<dbReference type="InterPro" id="IPR045235">
    <property type="entry name" value="PuuE_HpPgdA-like"/>
</dbReference>
<organism evidence="2 3">
    <name type="scientific">Thermococcus camini</name>
    <dbReference type="NCBI Taxonomy" id="2016373"/>
    <lineage>
        <taxon>Archaea</taxon>
        <taxon>Methanobacteriati</taxon>
        <taxon>Methanobacteriota</taxon>
        <taxon>Thermococci</taxon>
        <taxon>Thermococcales</taxon>
        <taxon>Thermococcaceae</taxon>
        <taxon>Thermococcus</taxon>
    </lineage>
</organism>
<dbReference type="KEGG" id="tcq:TIRI35C_0783"/>
<accession>A0A7G2D9T3</accession>
<dbReference type="PROSITE" id="PS51677">
    <property type="entry name" value="NODB"/>
    <property type="match status" value="1"/>
</dbReference>
<reference evidence="2 3" key="1">
    <citation type="submission" date="2020-09" db="EMBL/GenBank/DDBJ databases">
        <authorList>
            <person name="Courtine D."/>
        </authorList>
    </citation>
    <scope>NUCLEOTIDE SEQUENCE [LARGE SCALE GENOMIC DNA]</scope>
    <source>
        <strain evidence="2 3">IRI35c</strain>
    </source>
</reference>
<dbReference type="GO" id="GO:0016810">
    <property type="term" value="F:hydrolase activity, acting on carbon-nitrogen (but not peptide) bonds"/>
    <property type="evidence" value="ECO:0007669"/>
    <property type="project" value="InterPro"/>
</dbReference>
<dbReference type="InterPro" id="IPR011330">
    <property type="entry name" value="Glyco_hydro/deAcase_b/a-brl"/>
</dbReference>
<dbReference type="AlphaFoldDB" id="A0A7G2D9T3"/>
<dbReference type="PANTHER" id="PTHR47561:SF1">
    <property type="entry name" value="POLYSACCHARIDE DEACETYLASE FAMILY PROTEIN (AFU_ORTHOLOGUE AFUA_6G05030)"/>
    <property type="match status" value="1"/>
</dbReference>
<protein>
    <submittedName>
        <fullName evidence="2">Polysaccharide deacetylase</fullName>
    </submittedName>
</protein>
<dbReference type="CDD" id="cd10941">
    <property type="entry name" value="CE4_PuuE_HpPgdA_like_2"/>
    <property type="match status" value="1"/>
</dbReference>
<evidence type="ECO:0000313" key="3">
    <source>
        <dbReference type="Proteomes" id="UP000516304"/>
    </source>
</evidence>
<feature type="domain" description="NodB homology" evidence="1">
    <location>
        <begin position="2"/>
        <end position="98"/>
    </location>
</feature>
<dbReference type="InterPro" id="IPR002509">
    <property type="entry name" value="NODB_dom"/>
</dbReference>
<proteinExistence type="predicted"/>
<keyword evidence="3" id="KW-1185">Reference proteome</keyword>
<dbReference type="PANTHER" id="PTHR47561">
    <property type="entry name" value="POLYSACCHARIDE DEACETYLASE FAMILY PROTEIN (AFU_ORTHOLOGUE AFUA_6G05030)"/>
    <property type="match status" value="1"/>
</dbReference>
<dbReference type="EMBL" id="LR881183">
    <property type="protein sequence ID" value="CAD5243937.1"/>
    <property type="molecule type" value="Genomic_DNA"/>
</dbReference>
<gene>
    <name evidence="2" type="ORF">TIRI35C_0783</name>
</gene>
<name>A0A7G2D9T3_9EURY</name>
<dbReference type="GO" id="GO:0005975">
    <property type="term" value="P:carbohydrate metabolic process"/>
    <property type="evidence" value="ECO:0007669"/>
    <property type="project" value="InterPro"/>
</dbReference>
<dbReference type="Proteomes" id="UP000516304">
    <property type="component" value="Chromosome TIRI35C"/>
</dbReference>
<dbReference type="Pfam" id="PF01522">
    <property type="entry name" value="Polysacc_deac_1"/>
    <property type="match status" value="1"/>
</dbReference>